<dbReference type="InterPro" id="IPR029066">
    <property type="entry name" value="PLP-binding_barrel"/>
</dbReference>
<evidence type="ECO:0000313" key="3">
    <source>
        <dbReference type="Proteomes" id="UP000299084"/>
    </source>
</evidence>
<dbReference type="PANTHER" id="PTHR11482:SF57">
    <property type="entry name" value="GENE MODEL 853, (NCBI)"/>
    <property type="match status" value="1"/>
</dbReference>
<accession>A0A5N4DDC3</accession>
<organism evidence="2 3">
    <name type="scientific">Camelus dromedarius</name>
    <name type="common">Dromedary</name>
    <name type="synonym">Arabian camel</name>
    <dbReference type="NCBI Taxonomy" id="9838"/>
    <lineage>
        <taxon>Eukaryota</taxon>
        <taxon>Metazoa</taxon>
        <taxon>Chordata</taxon>
        <taxon>Craniata</taxon>
        <taxon>Vertebrata</taxon>
        <taxon>Euteleostomi</taxon>
        <taxon>Mammalia</taxon>
        <taxon>Eutheria</taxon>
        <taxon>Laurasiatheria</taxon>
        <taxon>Artiodactyla</taxon>
        <taxon>Tylopoda</taxon>
        <taxon>Camelidae</taxon>
        <taxon>Camelus</taxon>
    </lineage>
</organism>
<dbReference type="AlphaFoldDB" id="A0A5N4DDC3"/>
<sequence>MVANLGGLAGRRQVFHQALPRVSPFHAVRRSSSPLGVRVLVTLGTSFDCASQYATHHGVQLLVFDSEGELIKVPEPGTRLVSGCGPRAVEASSPLSAKSGASLEVCEHLLKSVRDPGWWWWEPGGHWELVYYLNKGHFCAFHVSLREPEPKMPIVLKLCPEPPLFSCTLYGSTCGASDGLFLEETQLPEWDMGDWLVFPPRVPTRPP</sequence>
<dbReference type="InterPro" id="IPR009006">
    <property type="entry name" value="Ala_racemase/Decarboxylase_C"/>
</dbReference>
<dbReference type="SUPFAM" id="SSF50621">
    <property type="entry name" value="Alanine racemase C-terminal domain-like"/>
    <property type="match status" value="1"/>
</dbReference>
<gene>
    <name evidence="2" type="ORF">Cadr_000013539</name>
</gene>
<dbReference type="InterPro" id="IPR002433">
    <property type="entry name" value="Orn_de-COase"/>
</dbReference>
<dbReference type="PANTHER" id="PTHR11482">
    <property type="entry name" value="ARGININE/DIAMINOPIMELATE/ORNITHINE DECARBOXYLASE"/>
    <property type="match status" value="1"/>
</dbReference>
<dbReference type="SUPFAM" id="SSF51419">
    <property type="entry name" value="PLP-binding barrel"/>
    <property type="match status" value="1"/>
</dbReference>
<evidence type="ECO:0000313" key="2">
    <source>
        <dbReference type="EMBL" id="KAB1269117.1"/>
    </source>
</evidence>
<dbReference type="GO" id="GO:0003824">
    <property type="term" value="F:catalytic activity"/>
    <property type="evidence" value="ECO:0007669"/>
    <property type="project" value="InterPro"/>
</dbReference>
<dbReference type="Gene3D" id="2.40.37.10">
    <property type="entry name" value="Lyase, Ornithine Decarboxylase, Chain A, domain 1"/>
    <property type="match status" value="1"/>
</dbReference>
<dbReference type="InterPro" id="IPR022643">
    <property type="entry name" value="De-COase2_C"/>
</dbReference>
<evidence type="ECO:0000259" key="1">
    <source>
        <dbReference type="Pfam" id="PF00278"/>
    </source>
</evidence>
<dbReference type="GO" id="GO:0033387">
    <property type="term" value="P:putrescine biosynthetic process from arginine, via ornithine"/>
    <property type="evidence" value="ECO:0007669"/>
    <property type="project" value="TreeGrafter"/>
</dbReference>
<comment type="caution">
    <text evidence="2">The sequence shown here is derived from an EMBL/GenBank/DDBJ whole genome shotgun (WGS) entry which is preliminary data.</text>
</comment>
<name>A0A5N4DDC3_CAMDR</name>
<feature type="domain" description="Orn/DAP/Arg decarboxylase 2 C-terminal" evidence="1">
    <location>
        <begin position="130"/>
        <end position="199"/>
    </location>
</feature>
<dbReference type="EMBL" id="JWIN03000013">
    <property type="protein sequence ID" value="KAB1269117.1"/>
    <property type="molecule type" value="Genomic_DNA"/>
</dbReference>
<dbReference type="Pfam" id="PF00278">
    <property type="entry name" value="Orn_DAP_Arg_deC"/>
    <property type="match status" value="1"/>
</dbReference>
<protein>
    <submittedName>
        <fullName evidence="2">Antizyme inhibitor 2</fullName>
    </submittedName>
</protein>
<dbReference type="Gene3D" id="3.20.20.10">
    <property type="entry name" value="Alanine racemase"/>
    <property type="match status" value="1"/>
</dbReference>
<proteinExistence type="predicted"/>
<dbReference type="Proteomes" id="UP000299084">
    <property type="component" value="Unassembled WGS sequence"/>
</dbReference>
<keyword evidence="3" id="KW-1185">Reference proteome</keyword>
<dbReference type="GO" id="GO:0005737">
    <property type="term" value="C:cytoplasm"/>
    <property type="evidence" value="ECO:0007669"/>
    <property type="project" value="TreeGrafter"/>
</dbReference>
<reference evidence="2 3" key="1">
    <citation type="journal article" date="2019" name="Mol. Ecol. Resour.">
        <title>Improving Illumina assemblies with Hi-C and long reads: an example with the North African dromedary.</title>
        <authorList>
            <person name="Elbers J.P."/>
            <person name="Rogers M.F."/>
            <person name="Perelman P.L."/>
            <person name="Proskuryakova A.A."/>
            <person name="Serdyukova N.A."/>
            <person name="Johnson W.E."/>
            <person name="Horin P."/>
            <person name="Corander J."/>
            <person name="Murphy D."/>
            <person name="Burger P.A."/>
        </authorList>
    </citation>
    <scope>NUCLEOTIDE SEQUENCE [LARGE SCALE GENOMIC DNA]</scope>
    <source>
        <strain evidence="2">Drom800</strain>
        <tissue evidence="2">Blood</tissue>
    </source>
</reference>